<dbReference type="SFLD" id="SFLDG01066">
    <property type="entry name" value="organic_radical-activating_enz"/>
    <property type="match status" value="1"/>
</dbReference>
<dbReference type="RefSeq" id="WP_323378455.1">
    <property type="nucleotide sequence ID" value="NZ_WEGJ01000026.1"/>
</dbReference>
<dbReference type="GO" id="GO:0004748">
    <property type="term" value="F:ribonucleoside-diphosphate reductase activity, thioredoxin disulfide as acceptor"/>
    <property type="evidence" value="ECO:0007669"/>
    <property type="project" value="TreeGrafter"/>
</dbReference>
<keyword evidence="5" id="KW-0408">Iron</keyword>
<keyword evidence="8" id="KW-1185">Reference proteome</keyword>
<gene>
    <name evidence="7" type="ORF">SRB5_51120</name>
</gene>
<keyword evidence="4" id="KW-0479">Metal-binding</keyword>
<dbReference type="PANTHER" id="PTHR30352">
    <property type="entry name" value="PYRUVATE FORMATE-LYASE-ACTIVATING ENZYME"/>
    <property type="match status" value="1"/>
</dbReference>
<comment type="caution">
    <text evidence="7">The sequence shown here is derived from an EMBL/GenBank/DDBJ whole genome shotgun (WGS) entry which is preliminary data.</text>
</comment>
<evidence type="ECO:0000256" key="4">
    <source>
        <dbReference type="ARBA" id="ARBA00022723"/>
    </source>
</evidence>
<dbReference type="PANTHER" id="PTHR30352:SF2">
    <property type="entry name" value="ANAEROBIC RIBONUCLEOSIDE-TRIPHOSPHATE REDUCTASE-ACTIVATING PROTEIN"/>
    <property type="match status" value="1"/>
</dbReference>
<keyword evidence="6" id="KW-0411">Iron-sulfur</keyword>
<sequence>MNTIPSAQTGAAPVLNVAATRVGTRALGPGLRSVVWVQGCPFHCAGCLAPDWIPDRPARRAHPADLAAELLADPRVSGLTLSGGEPMQQAKGLAALVRAARAERDVTVVCFTGHRLERLRERPDTADLLALTDVLIDGQYVARLDDGRGLRGSSNQRVHHLTPRLAACGYDFDNRPRTAEITVDGPEALLVGVPPPGVLAAFDAAVTAVRSPRATPAPPAPRQPT</sequence>
<evidence type="ECO:0000256" key="5">
    <source>
        <dbReference type="ARBA" id="ARBA00023004"/>
    </source>
</evidence>
<name>A0A7K0CN73_9ACTN</name>
<evidence type="ECO:0000256" key="1">
    <source>
        <dbReference type="ARBA" id="ARBA00001966"/>
    </source>
</evidence>
<dbReference type="SUPFAM" id="SSF102114">
    <property type="entry name" value="Radical SAM enzymes"/>
    <property type="match status" value="1"/>
</dbReference>
<dbReference type="InterPro" id="IPR013785">
    <property type="entry name" value="Aldolase_TIM"/>
</dbReference>
<dbReference type="EMBL" id="WEGJ01000026">
    <property type="protein sequence ID" value="MQY14936.1"/>
    <property type="molecule type" value="Genomic_DNA"/>
</dbReference>
<keyword evidence="3" id="KW-0949">S-adenosyl-L-methionine</keyword>
<evidence type="ECO:0000256" key="6">
    <source>
        <dbReference type="ARBA" id="ARBA00023014"/>
    </source>
</evidence>
<evidence type="ECO:0000313" key="7">
    <source>
        <dbReference type="EMBL" id="MQY14936.1"/>
    </source>
</evidence>
<dbReference type="Proteomes" id="UP000466345">
    <property type="component" value="Unassembled WGS sequence"/>
</dbReference>
<evidence type="ECO:0000256" key="2">
    <source>
        <dbReference type="ARBA" id="ARBA00022485"/>
    </source>
</evidence>
<dbReference type="SFLD" id="SFLDS00029">
    <property type="entry name" value="Radical_SAM"/>
    <property type="match status" value="1"/>
</dbReference>
<dbReference type="Pfam" id="PF13353">
    <property type="entry name" value="Fer4_12"/>
    <property type="match status" value="1"/>
</dbReference>
<reference evidence="7 8" key="1">
    <citation type="submission" date="2019-10" db="EMBL/GenBank/DDBJ databases">
        <title>Streptomyces smaragdinus sp. nov. and Streptomyces fabii sp. nov., isolated from the gut of fungus growing-termite Macrotermes natalensis.</title>
        <authorList>
            <person name="Schwitalla J."/>
            <person name="Benndorf R."/>
            <person name="Martin K."/>
            <person name="De Beer W."/>
            <person name="Kaster A.-K."/>
            <person name="Vollmers J."/>
            <person name="Poulsen M."/>
            <person name="Beemelmanns C."/>
        </authorList>
    </citation>
    <scope>NUCLEOTIDE SEQUENCE [LARGE SCALE GENOMIC DNA]</scope>
    <source>
        <strain evidence="7 8">RB5</strain>
    </source>
</reference>
<dbReference type="InterPro" id="IPR012837">
    <property type="entry name" value="NrdG"/>
</dbReference>
<dbReference type="GO" id="GO:0051539">
    <property type="term" value="F:4 iron, 4 sulfur cluster binding"/>
    <property type="evidence" value="ECO:0007669"/>
    <property type="project" value="UniProtKB-KW"/>
</dbReference>
<dbReference type="SFLD" id="SFLDF00299">
    <property type="entry name" value="anaerobic_ribonucleoside-triph"/>
    <property type="match status" value="1"/>
</dbReference>
<dbReference type="GO" id="GO:0043365">
    <property type="term" value="F:[formate-C-acetyltransferase]-activating enzyme activity"/>
    <property type="evidence" value="ECO:0007669"/>
    <property type="project" value="InterPro"/>
</dbReference>
<comment type="cofactor">
    <cofactor evidence="1">
        <name>[4Fe-4S] cluster</name>
        <dbReference type="ChEBI" id="CHEBI:49883"/>
    </cofactor>
</comment>
<proteinExistence type="predicted"/>
<dbReference type="SFLD" id="SFLDG01063">
    <property type="entry name" value="activating_enzymes__group_1"/>
    <property type="match status" value="1"/>
</dbReference>
<dbReference type="InterPro" id="IPR007197">
    <property type="entry name" value="rSAM"/>
</dbReference>
<dbReference type="InterPro" id="IPR058240">
    <property type="entry name" value="rSAM_sf"/>
</dbReference>
<evidence type="ECO:0000313" key="8">
    <source>
        <dbReference type="Proteomes" id="UP000466345"/>
    </source>
</evidence>
<dbReference type="InterPro" id="IPR034457">
    <property type="entry name" value="Organic_radical-activating"/>
</dbReference>
<keyword evidence="2" id="KW-0004">4Fe-4S</keyword>
<dbReference type="Gene3D" id="3.20.20.70">
    <property type="entry name" value="Aldolase class I"/>
    <property type="match status" value="1"/>
</dbReference>
<accession>A0A7K0CN73</accession>
<dbReference type="AlphaFoldDB" id="A0A7K0CN73"/>
<organism evidence="7 8">
    <name type="scientific">Streptomyces smaragdinus</name>
    <dbReference type="NCBI Taxonomy" id="2585196"/>
    <lineage>
        <taxon>Bacteria</taxon>
        <taxon>Bacillati</taxon>
        <taxon>Actinomycetota</taxon>
        <taxon>Actinomycetes</taxon>
        <taxon>Kitasatosporales</taxon>
        <taxon>Streptomycetaceae</taxon>
        <taxon>Streptomyces</taxon>
    </lineage>
</organism>
<protein>
    <submittedName>
        <fullName evidence="7">Uncharacterized protein</fullName>
    </submittedName>
</protein>
<evidence type="ECO:0000256" key="3">
    <source>
        <dbReference type="ARBA" id="ARBA00022691"/>
    </source>
</evidence>
<dbReference type="GO" id="GO:0046872">
    <property type="term" value="F:metal ion binding"/>
    <property type="evidence" value="ECO:0007669"/>
    <property type="project" value="UniProtKB-KW"/>
</dbReference>